<evidence type="ECO:0000256" key="1">
    <source>
        <dbReference type="SAM" id="MobiDB-lite"/>
    </source>
</evidence>
<accession>E3MZ17</accession>
<organism evidence="3">
    <name type="scientific">Caenorhabditis remanei</name>
    <name type="common">Caenorhabditis vulgaris</name>
    <dbReference type="NCBI Taxonomy" id="31234"/>
    <lineage>
        <taxon>Eukaryota</taxon>
        <taxon>Metazoa</taxon>
        <taxon>Ecdysozoa</taxon>
        <taxon>Nematoda</taxon>
        <taxon>Chromadorea</taxon>
        <taxon>Rhabditida</taxon>
        <taxon>Rhabditina</taxon>
        <taxon>Rhabditomorpha</taxon>
        <taxon>Rhabditoidea</taxon>
        <taxon>Rhabditidae</taxon>
        <taxon>Peloderinae</taxon>
        <taxon>Caenorhabditis</taxon>
    </lineage>
</organism>
<protein>
    <submittedName>
        <fullName evidence="2">Uncharacterized protein</fullName>
    </submittedName>
</protein>
<dbReference type="EMBL" id="DS268499">
    <property type="protein sequence ID" value="EFP12794.1"/>
    <property type="molecule type" value="Genomic_DNA"/>
</dbReference>
<dbReference type="HOGENOM" id="CLU_2724648_0_0_1"/>
<proteinExistence type="predicted"/>
<evidence type="ECO:0000313" key="2">
    <source>
        <dbReference type="EMBL" id="EFP12794.1"/>
    </source>
</evidence>
<dbReference type="AlphaFoldDB" id="E3MZ17"/>
<evidence type="ECO:0000313" key="3">
    <source>
        <dbReference type="Proteomes" id="UP000008281"/>
    </source>
</evidence>
<sequence length="72" mass="8597">MGKIQLTTVEKIKFRQYYILEPGFEEMPENLEPDRKSKSGDVSMEQSPEFVHQRDEISEEEDLEEEEEYPTK</sequence>
<dbReference type="InParanoid" id="E3MZ17"/>
<reference evidence="2" key="1">
    <citation type="submission" date="2007-07" db="EMBL/GenBank/DDBJ databases">
        <title>PCAP assembly of the Caenorhabditis remanei genome.</title>
        <authorList>
            <consortium name="The Caenorhabditis remanei Sequencing Consortium"/>
            <person name="Wilson R.K."/>
        </authorList>
    </citation>
    <scope>NUCLEOTIDE SEQUENCE [LARGE SCALE GENOMIC DNA]</scope>
    <source>
        <strain evidence="2">PB4641</strain>
    </source>
</reference>
<dbReference type="Proteomes" id="UP000008281">
    <property type="component" value="Unassembled WGS sequence"/>
</dbReference>
<name>E3MZ17_CAERE</name>
<keyword evidence="3" id="KW-1185">Reference proteome</keyword>
<feature type="region of interest" description="Disordered" evidence="1">
    <location>
        <begin position="23"/>
        <end position="72"/>
    </location>
</feature>
<gene>
    <name evidence="2" type="ORF">CRE_05071</name>
</gene>
<feature type="compositionally biased region" description="Acidic residues" evidence="1">
    <location>
        <begin position="57"/>
        <end position="72"/>
    </location>
</feature>